<keyword evidence="2" id="KW-0488">Methylation</keyword>
<proteinExistence type="predicted"/>
<evidence type="ECO:0000256" key="6">
    <source>
        <dbReference type="SAM" id="Phobius"/>
    </source>
</evidence>
<name>A0A0G0K6S0_9BACT</name>
<comment type="subcellular location">
    <subcellularLocation>
        <location evidence="1">Membrane</location>
        <topology evidence="1">Single-pass membrane protein</topology>
    </subcellularLocation>
</comment>
<dbReference type="Gene3D" id="3.30.700.10">
    <property type="entry name" value="Glycoprotein, Type 4 Pilin"/>
    <property type="match status" value="1"/>
</dbReference>
<dbReference type="SUPFAM" id="SSF54523">
    <property type="entry name" value="Pili subunits"/>
    <property type="match status" value="1"/>
</dbReference>
<reference evidence="7 8" key="1">
    <citation type="journal article" date="2015" name="Nature">
        <title>rRNA introns, odd ribosomes, and small enigmatic genomes across a large radiation of phyla.</title>
        <authorList>
            <person name="Brown C.T."/>
            <person name="Hug L.A."/>
            <person name="Thomas B.C."/>
            <person name="Sharon I."/>
            <person name="Castelle C.J."/>
            <person name="Singh A."/>
            <person name="Wilkins M.J."/>
            <person name="Williams K.H."/>
            <person name="Banfield J.F."/>
        </authorList>
    </citation>
    <scope>NUCLEOTIDE SEQUENCE [LARGE SCALE GENOMIC DNA]</scope>
</reference>
<dbReference type="InterPro" id="IPR002416">
    <property type="entry name" value="T2SS_protein-GspH"/>
</dbReference>
<dbReference type="GO" id="GO:0015628">
    <property type="term" value="P:protein secretion by the type II secretion system"/>
    <property type="evidence" value="ECO:0007669"/>
    <property type="project" value="InterPro"/>
</dbReference>
<keyword evidence="3 6" id="KW-0812">Transmembrane</keyword>
<dbReference type="Pfam" id="PF07963">
    <property type="entry name" value="N_methyl"/>
    <property type="match status" value="1"/>
</dbReference>
<organism evidence="7 8">
    <name type="scientific">Candidatus Woesebacteria bacterium GW2011_GWB1_38_5b</name>
    <dbReference type="NCBI Taxonomy" id="1618569"/>
    <lineage>
        <taxon>Bacteria</taxon>
        <taxon>Candidatus Woeseibacteriota</taxon>
    </lineage>
</organism>
<evidence type="ECO:0000256" key="5">
    <source>
        <dbReference type="ARBA" id="ARBA00023136"/>
    </source>
</evidence>
<dbReference type="GO" id="GO:0015627">
    <property type="term" value="C:type II protein secretion system complex"/>
    <property type="evidence" value="ECO:0007669"/>
    <property type="project" value="InterPro"/>
</dbReference>
<dbReference type="GO" id="GO:0016020">
    <property type="term" value="C:membrane"/>
    <property type="evidence" value="ECO:0007669"/>
    <property type="project" value="UniProtKB-SubCell"/>
</dbReference>
<protein>
    <submittedName>
        <fullName evidence="7">Uncharacterized protein</fullName>
    </submittedName>
</protein>
<feature type="transmembrane region" description="Helical" evidence="6">
    <location>
        <begin position="21"/>
        <end position="44"/>
    </location>
</feature>
<dbReference type="PRINTS" id="PR00885">
    <property type="entry name" value="BCTERIALGSPH"/>
</dbReference>
<keyword evidence="4 6" id="KW-1133">Transmembrane helix</keyword>
<dbReference type="PROSITE" id="PS00409">
    <property type="entry name" value="PROKAR_NTER_METHYL"/>
    <property type="match status" value="1"/>
</dbReference>
<evidence type="ECO:0000256" key="3">
    <source>
        <dbReference type="ARBA" id="ARBA00022692"/>
    </source>
</evidence>
<dbReference type="AlphaFoldDB" id="A0A0G0K6S0"/>
<gene>
    <name evidence="7" type="ORF">US96_C0012G0022</name>
</gene>
<dbReference type="PANTHER" id="PTHR30093">
    <property type="entry name" value="GENERAL SECRETION PATHWAY PROTEIN G"/>
    <property type="match status" value="1"/>
</dbReference>
<evidence type="ECO:0000256" key="4">
    <source>
        <dbReference type="ARBA" id="ARBA00022989"/>
    </source>
</evidence>
<comment type="caution">
    <text evidence="7">The sequence shown here is derived from an EMBL/GenBank/DDBJ whole genome shotgun (WGS) entry which is preliminary data.</text>
</comment>
<dbReference type="NCBIfam" id="TIGR02532">
    <property type="entry name" value="IV_pilin_GFxxxE"/>
    <property type="match status" value="1"/>
</dbReference>
<dbReference type="InterPro" id="IPR012902">
    <property type="entry name" value="N_methyl_site"/>
</dbReference>
<dbReference type="Proteomes" id="UP000034181">
    <property type="component" value="Unassembled WGS sequence"/>
</dbReference>
<dbReference type="EMBL" id="LBUZ01000012">
    <property type="protein sequence ID" value="KKQ75393.1"/>
    <property type="molecule type" value="Genomic_DNA"/>
</dbReference>
<sequence length="204" mass="20610">MTKKNNLKLLALSERSESKGFTLIELLIVIAILGVLAVVVLLALNPVQQLARTRDSGRISGVTQLGHAVEAFATSNNGSYVNETGGATCTPNNWIGCLVTAGEIASVPSTITSSTGVPACATNVVSGTWCYDASGAGTVAPVVVFARLEAQANTARCTTTFGAGATQAYAIYSTALARGGIYCAGAAPTAGTNFIVGPGGNVLP</sequence>
<evidence type="ECO:0000313" key="8">
    <source>
        <dbReference type="Proteomes" id="UP000034181"/>
    </source>
</evidence>
<accession>A0A0G0K6S0</accession>
<keyword evidence="5 6" id="KW-0472">Membrane</keyword>
<evidence type="ECO:0000256" key="2">
    <source>
        <dbReference type="ARBA" id="ARBA00022481"/>
    </source>
</evidence>
<evidence type="ECO:0000256" key="1">
    <source>
        <dbReference type="ARBA" id="ARBA00004167"/>
    </source>
</evidence>
<dbReference type="InterPro" id="IPR045584">
    <property type="entry name" value="Pilin-like"/>
</dbReference>
<evidence type="ECO:0000313" key="7">
    <source>
        <dbReference type="EMBL" id="KKQ75393.1"/>
    </source>
</evidence>